<evidence type="ECO:0000256" key="4">
    <source>
        <dbReference type="ARBA" id="ARBA00022692"/>
    </source>
</evidence>
<evidence type="ECO:0000256" key="15">
    <source>
        <dbReference type="ARBA" id="ARBA00049322"/>
    </source>
</evidence>
<evidence type="ECO:0000256" key="1">
    <source>
        <dbReference type="ARBA" id="ARBA00000923"/>
    </source>
</evidence>
<comment type="subcellular location">
    <subcellularLocation>
        <location evidence="2">Endomembrane system</location>
        <topology evidence="2">Multi-pass membrane protein</topology>
    </subcellularLocation>
</comment>
<name>A0ABM3MT33_GALME</name>
<comment type="catalytic activity">
    <reaction evidence="7">
        <text>12-hexadecanoyloxy-octadecanoate + H2O = 12-hydroxyoctadecanoate + hexadecanoate + H(+)</text>
        <dbReference type="Rhea" id="RHEA:52056"/>
        <dbReference type="ChEBI" id="CHEBI:7896"/>
        <dbReference type="ChEBI" id="CHEBI:15377"/>
        <dbReference type="ChEBI" id="CHEBI:15378"/>
        <dbReference type="ChEBI" id="CHEBI:83677"/>
        <dbReference type="ChEBI" id="CHEBI:84201"/>
    </reaction>
    <physiologicalReaction direction="left-to-right" evidence="7">
        <dbReference type="Rhea" id="RHEA:52057"/>
    </physiologicalReaction>
</comment>
<evidence type="ECO:0000256" key="12">
    <source>
        <dbReference type="ARBA" id="ARBA00048800"/>
    </source>
</evidence>
<evidence type="ECO:0000256" key="7">
    <source>
        <dbReference type="ARBA" id="ARBA00047368"/>
    </source>
</evidence>
<dbReference type="InterPro" id="IPR006838">
    <property type="entry name" value="ADTRP_AIG1"/>
</dbReference>
<feature type="transmembrane region" description="Helical" evidence="17">
    <location>
        <begin position="164"/>
        <end position="181"/>
    </location>
</feature>
<keyword evidence="6 17" id="KW-0472">Membrane</keyword>
<comment type="catalytic activity">
    <reaction evidence="8">
        <text>13-octadecanoyloxy-octadecanoate + H2O = 13-hydroxy-octadecanoate + octadecanoate + H(+)</text>
        <dbReference type="Rhea" id="RHEA:52084"/>
        <dbReference type="ChEBI" id="CHEBI:15377"/>
        <dbReference type="ChEBI" id="CHEBI:15378"/>
        <dbReference type="ChEBI" id="CHEBI:25629"/>
        <dbReference type="ChEBI" id="CHEBI:136304"/>
        <dbReference type="ChEBI" id="CHEBI:136335"/>
    </reaction>
    <physiologicalReaction direction="left-to-right" evidence="8">
        <dbReference type="Rhea" id="RHEA:52085"/>
    </physiologicalReaction>
</comment>
<sequence length="242" mass="28877">MSRHVYLRILGYVATITLHVGNLYVMGQPKPKHIMADPYIRGYMEMRTRYFTRWTFFLQIFYAVCGLTCDVMVLKNSKKNYELPKYLKGFRDTLFAAIVWPSTLLVFTFFWTLYVIDRNLIFPPFLDQIVTPTSNHIMHTAIIPIALWEVLFQPRSVPKSHVKNVLHLVLYLGLYLSVLIYTYMDSRRWVYPIFQKIYGTVYFYIVMGFIVILCLGFYYLQWSITKKIWGPLEKEKVKRKTR</sequence>
<feature type="transmembrane region" description="Helical" evidence="17">
    <location>
        <begin position="5"/>
        <end position="25"/>
    </location>
</feature>
<keyword evidence="18" id="KW-1185">Reference proteome</keyword>
<dbReference type="Proteomes" id="UP001652740">
    <property type="component" value="Unplaced"/>
</dbReference>
<keyword evidence="5 17" id="KW-1133">Transmembrane helix</keyword>
<keyword evidence="4 17" id="KW-0812">Transmembrane</keyword>
<evidence type="ECO:0000256" key="6">
    <source>
        <dbReference type="ARBA" id="ARBA00023136"/>
    </source>
</evidence>
<comment type="catalytic activity">
    <reaction evidence="13">
        <text>9-octadecanoyloxy-octadecanoate + H2O = 9-hydroxy-octadecanoate + octadecanoate + H(+)</text>
        <dbReference type="Rhea" id="RHEA:52096"/>
        <dbReference type="ChEBI" id="CHEBI:15377"/>
        <dbReference type="ChEBI" id="CHEBI:15378"/>
        <dbReference type="ChEBI" id="CHEBI:25629"/>
        <dbReference type="ChEBI" id="CHEBI:136286"/>
        <dbReference type="ChEBI" id="CHEBI:136373"/>
    </reaction>
    <physiologicalReaction direction="left-to-right" evidence="13">
        <dbReference type="Rhea" id="RHEA:52097"/>
    </physiologicalReaction>
</comment>
<comment type="catalytic activity">
    <reaction evidence="16">
        <text>12-(9Z-hexadecenoyloxy)-octadecanoate + H2O = 12-hydroxyoctadecanoate + (9Z)-hexadecenoate + H(+)</text>
        <dbReference type="Rhea" id="RHEA:52072"/>
        <dbReference type="ChEBI" id="CHEBI:15377"/>
        <dbReference type="ChEBI" id="CHEBI:15378"/>
        <dbReference type="ChEBI" id="CHEBI:32372"/>
        <dbReference type="ChEBI" id="CHEBI:84201"/>
        <dbReference type="ChEBI" id="CHEBI:136312"/>
    </reaction>
    <physiologicalReaction direction="left-to-right" evidence="16">
        <dbReference type="Rhea" id="RHEA:52073"/>
    </physiologicalReaction>
</comment>
<proteinExistence type="inferred from homology"/>
<evidence type="ECO:0000256" key="13">
    <source>
        <dbReference type="ARBA" id="ARBA00049221"/>
    </source>
</evidence>
<evidence type="ECO:0000256" key="3">
    <source>
        <dbReference type="ARBA" id="ARBA00009300"/>
    </source>
</evidence>
<comment type="catalytic activity">
    <reaction evidence="12">
        <text>9-(9Z-octadecenoyloxy)-octadecanoate + H2O = 9-hydroxy-octadecanoate + (9Z)-octadecenoate + H(+)</text>
        <dbReference type="Rhea" id="RHEA:52048"/>
        <dbReference type="ChEBI" id="CHEBI:15377"/>
        <dbReference type="ChEBI" id="CHEBI:15378"/>
        <dbReference type="ChEBI" id="CHEBI:30823"/>
        <dbReference type="ChEBI" id="CHEBI:136282"/>
        <dbReference type="ChEBI" id="CHEBI:136286"/>
    </reaction>
    <physiologicalReaction direction="left-to-right" evidence="12">
        <dbReference type="Rhea" id="RHEA:52049"/>
    </physiologicalReaction>
</comment>
<evidence type="ECO:0000256" key="16">
    <source>
        <dbReference type="ARBA" id="ARBA00049428"/>
    </source>
</evidence>
<comment type="catalytic activity">
    <reaction evidence="1">
        <text>9-(9Z-hexadecenoyloxy)-octadecanoate + H2O = (9Z)-hexadecenoate + 9-hydroxy-octadecanoate + H(+)</text>
        <dbReference type="Rhea" id="RHEA:52068"/>
        <dbReference type="ChEBI" id="CHEBI:15377"/>
        <dbReference type="ChEBI" id="CHEBI:15378"/>
        <dbReference type="ChEBI" id="CHEBI:32372"/>
        <dbReference type="ChEBI" id="CHEBI:136286"/>
        <dbReference type="ChEBI" id="CHEBI:136309"/>
    </reaction>
    <physiologicalReaction direction="left-to-right" evidence="1">
        <dbReference type="Rhea" id="RHEA:52069"/>
    </physiologicalReaction>
</comment>
<dbReference type="Pfam" id="PF04750">
    <property type="entry name" value="Far-17a_AIG1"/>
    <property type="match status" value="1"/>
</dbReference>
<dbReference type="RefSeq" id="XP_052754350.1">
    <property type="nucleotide sequence ID" value="XM_052898390.1"/>
</dbReference>
<protein>
    <submittedName>
        <fullName evidence="19">Androgen-dependent TFPI-regulating protein-like</fullName>
    </submittedName>
</protein>
<feature type="transmembrane region" description="Helical" evidence="17">
    <location>
        <begin position="201"/>
        <end position="220"/>
    </location>
</feature>
<feature type="transmembrane region" description="Helical" evidence="17">
    <location>
        <begin position="94"/>
        <end position="116"/>
    </location>
</feature>
<dbReference type="PANTHER" id="PTHR10989:SF16">
    <property type="entry name" value="AT02829P-RELATED"/>
    <property type="match status" value="1"/>
</dbReference>
<evidence type="ECO:0000313" key="19">
    <source>
        <dbReference type="RefSeq" id="XP_052754350.1"/>
    </source>
</evidence>
<comment type="catalytic activity">
    <reaction evidence="9">
        <text>9-hexadecanoyloxy-octadecanoate + H2O = 9-hydroxy-octadecanoate + hexadecanoate + H(+)</text>
        <dbReference type="Rhea" id="RHEA:52052"/>
        <dbReference type="ChEBI" id="CHEBI:7896"/>
        <dbReference type="ChEBI" id="CHEBI:15377"/>
        <dbReference type="ChEBI" id="CHEBI:15378"/>
        <dbReference type="ChEBI" id="CHEBI:83670"/>
        <dbReference type="ChEBI" id="CHEBI:136286"/>
    </reaction>
    <physiologicalReaction direction="left-to-right" evidence="9">
        <dbReference type="Rhea" id="RHEA:52053"/>
    </physiologicalReaction>
</comment>
<evidence type="ECO:0000256" key="2">
    <source>
        <dbReference type="ARBA" id="ARBA00004127"/>
    </source>
</evidence>
<feature type="transmembrane region" description="Helical" evidence="17">
    <location>
        <begin position="136"/>
        <end position="152"/>
    </location>
</feature>
<organism evidence="18 19">
    <name type="scientific">Galleria mellonella</name>
    <name type="common">Greater wax moth</name>
    <dbReference type="NCBI Taxonomy" id="7137"/>
    <lineage>
        <taxon>Eukaryota</taxon>
        <taxon>Metazoa</taxon>
        <taxon>Ecdysozoa</taxon>
        <taxon>Arthropoda</taxon>
        <taxon>Hexapoda</taxon>
        <taxon>Insecta</taxon>
        <taxon>Pterygota</taxon>
        <taxon>Neoptera</taxon>
        <taxon>Endopterygota</taxon>
        <taxon>Lepidoptera</taxon>
        <taxon>Glossata</taxon>
        <taxon>Ditrysia</taxon>
        <taxon>Pyraloidea</taxon>
        <taxon>Pyralidae</taxon>
        <taxon>Galleriinae</taxon>
        <taxon>Galleria</taxon>
    </lineage>
</organism>
<dbReference type="PANTHER" id="PTHR10989">
    <property type="entry name" value="ANDROGEN-INDUCED PROTEIN 1-RELATED"/>
    <property type="match status" value="1"/>
</dbReference>
<gene>
    <name evidence="19" type="primary">LOC113516109</name>
</gene>
<comment type="similarity">
    <text evidence="3">Belongs to the AIG1 family.</text>
</comment>
<evidence type="ECO:0000256" key="10">
    <source>
        <dbReference type="ARBA" id="ARBA00048680"/>
    </source>
</evidence>
<feature type="transmembrane region" description="Helical" evidence="17">
    <location>
        <begin position="54"/>
        <end position="74"/>
    </location>
</feature>
<comment type="catalytic activity">
    <reaction evidence="14">
        <text>13-(9Z-octadecenoyloxy)-octadecanoate + H2O = 13-hydroxy-octadecanoate + (9Z)-octadecenoate + H(+)</text>
        <dbReference type="Rhea" id="RHEA:52064"/>
        <dbReference type="ChEBI" id="CHEBI:15377"/>
        <dbReference type="ChEBI" id="CHEBI:15378"/>
        <dbReference type="ChEBI" id="CHEBI:30823"/>
        <dbReference type="ChEBI" id="CHEBI:136303"/>
        <dbReference type="ChEBI" id="CHEBI:136304"/>
    </reaction>
    <physiologicalReaction direction="left-to-right" evidence="14">
        <dbReference type="Rhea" id="RHEA:52065"/>
    </physiologicalReaction>
</comment>
<comment type="catalytic activity">
    <reaction evidence="11">
        <text>12-(9Z-octadecenoyloxy)-octadecanoate + H2O = 12-hydroxyoctadecanoate + (9Z)-octadecenoate + H(+)</text>
        <dbReference type="Rhea" id="RHEA:52060"/>
        <dbReference type="ChEBI" id="CHEBI:15377"/>
        <dbReference type="ChEBI" id="CHEBI:15378"/>
        <dbReference type="ChEBI" id="CHEBI:30823"/>
        <dbReference type="ChEBI" id="CHEBI:84201"/>
        <dbReference type="ChEBI" id="CHEBI:136302"/>
    </reaction>
    <physiologicalReaction direction="left-to-right" evidence="11">
        <dbReference type="Rhea" id="RHEA:52061"/>
    </physiologicalReaction>
</comment>
<evidence type="ECO:0000313" key="18">
    <source>
        <dbReference type="Proteomes" id="UP001652740"/>
    </source>
</evidence>
<evidence type="ECO:0000256" key="17">
    <source>
        <dbReference type="SAM" id="Phobius"/>
    </source>
</evidence>
<evidence type="ECO:0000256" key="9">
    <source>
        <dbReference type="ARBA" id="ARBA00047863"/>
    </source>
</evidence>
<evidence type="ECO:0000256" key="5">
    <source>
        <dbReference type="ARBA" id="ARBA00022989"/>
    </source>
</evidence>
<evidence type="ECO:0000256" key="11">
    <source>
        <dbReference type="ARBA" id="ARBA00048701"/>
    </source>
</evidence>
<reference evidence="19" key="1">
    <citation type="submission" date="2025-08" db="UniProtKB">
        <authorList>
            <consortium name="RefSeq"/>
        </authorList>
    </citation>
    <scope>IDENTIFICATION</scope>
    <source>
        <tissue evidence="19">Whole larvae</tissue>
    </source>
</reference>
<evidence type="ECO:0000256" key="8">
    <source>
        <dbReference type="ARBA" id="ARBA00047427"/>
    </source>
</evidence>
<evidence type="ECO:0000256" key="14">
    <source>
        <dbReference type="ARBA" id="ARBA00049296"/>
    </source>
</evidence>
<dbReference type="GeneID" id="113516109"/>
<comment type="catalytic activity">
    <reaction evidence="15">
        <text>13-(9Z-hexadecenoyloxy)-octadecanoate + H2O = 13-hydroxy-octadecanoate + (9Z)-hexadecenoate + H(+)</text>
        <dbReference type="Rhea" id="RHEA:52076"/>
        <dbReference type="ChEBI" id="CHEBI:15377"/>
        <dbReference type="ChEBI" id="CHEBI:15378"/>
        <dbReference type="ChEBI" id="CHEBI:32372"/>
        <dbReference type="ChEBI" id="CHEBI:136304"/>
        <dbReference type="ChEBI" id="CHEBI:136315"/>
    </reaction>
    <physiologicalReaction direction="left-to-right" evidence="15">
        <dbReference type="Rhea" id="RHEA:52077"/>
    </physiologicalReaction>
</comment>
<accession>A0ABM3MT33</accession>
<comment type="catalytic activity">
    <reaction evidence="10">
        <text>12-octadecanoyloxy-octadecanoate + H2O = 12-hydroxyoctadecanoate + octadecanoate + H(+)</text>
        <dbReference type="Rhea" id="RHEA:52080"/>
        <dbReference type="ChEBI" id="CHEBI:15377"/>
        <dbReference type="ChEBI" id="CHEBI:15378"/>
        <dbReference type="ChEBI" id="CHEBI:25629"/>
        <dbReference type="ChEBI" id="CHEBI:84201"/>
        <dbReference type="ChEBI" id="CHEBI:136330"/>
    </reaction>
    <physiologicalReaction direction="left-to-right" evidence="10">
        <dbReference type="Rhea" id="RHEA:52081"/>
    </physiologicalReaction>
</comment>